<gene>
    <name evidence="2" type="ORF">ABGN05_02900</name>
</gene>
<protein>
    <submittedName>
        <fullName evidence="2">Uncharacterized protein</fullName>
    </submittedName>
</protein>
<dbReference type="Proteomes" id="UP001556692">
    <property type="component" value="Unassembled WGS sequence"/>
</dbReference>
<keyword evidence="3" id="KW-1185">Reference proteome</keyword>
<name>A0ABV3SD44_9HYPH</name>
<feature type="region of interest" description="Disordered" evidence="1">
    <location>
        <begin position="200"/>
        <end position="275"/>
    </location>
</feature>
<organism evidence="2 3">
    <name type="scientific">Aquibium pacificus</name>
    <dbReference type="NCBI Taxonomy" id="3153579"/>
    <lineage>
        <taxon>Bacteria</taxon>
        <taxon>Pseudomonadati</taxon>
        <taxon>Pseudomonadota</taxon>
        <taxon>Alphaproteobacteria</taxon>
        <taxon>Hyphomicrobiales</taxon>
        <taxon>Phyllobacteriaceae</taxon>
        <taxon>Aquibium</taxon>
    </lineage>
</organism>
<dbReference type="EMBL" id="JBDPGJ010000001">
    <property type="protein sequence ID" value="MEX0404606.1"/>
    <property type="molecule type" value="Genomic_DNA"/>
</dbReference>
<evidence type="ECO:0000313" key="2">
    <source>
        <dbReference type="EMBL" id="MEX0404606.1"/>
    </source>
</evidence>
<evidence type="ECO:0000256" key="1">
    <source>
        <dbReference type="SAM" id="MobiDB-lite"/>
    </source>
</evidence>
<sequence>MAACETNRAVAARRGPIAGDGRLLYKPLTRIRHLVAGFCDRQSATWTAGVERPSGKAHIGMLSGVLNALSGNAAKSVALAAVVASLSACMGSPTYGTGTPADVQLLEDVTGVLTISPKDEAPIEYKPRPELVKPASIAQLPQPQDSINTASNPAWPESPEQRRARVRAEATINRDEVNFQPEVYDEVARAAPKRAVRRTRGDDVGLNGEPLLEGSGGDQRKEFNRRLAANNQGSPTTRRYLSEPPLDYRQPAPTAPVGDIGEDEWRKEKRREVGSKKGWSLKDLIPWG</sequence>
<proteinExistence type="predicted"/>
<comment type="caution">
    <text evidence="2">The sequence shown here is derived from an EMBL/GenBank/DDBJ whole genome shotgun (WGS) entry which is preliminary data.</text>
</comment>
<reference evidence="2 3" key="1">
    <citation type="submission" date="2024-05" db="EMBL/GenBank/DDBJ databases">
        <authorList>
            <person name="Jiang F."/>
        </authorList>
    </citation>
    <scope>NUCLEOTIDE SEQUENCE [LARGE SCALE GENOMIC DNA]</scope>
    <source>
        <strain evidence="2 3">LZ166</strain>
    </source>
</reference>
<dbReference type="RefSeq" id="WP_367952487.1">
    <property type="nucleotide sequence ID" value="NZ_JBDPGJ010000001.1"/>
</dbReference>
<feature type="compositionally biased region" description="Basic and acidic residues" evidence="1">
    <location>
        <begin position="263"/>
        <end position="275"/>
    </location>
</feature>
<accession>A0ABV3SD44</accession>
<evidence type="ECO:0000313" key="3">
    <source>
        <dbReference type="Proteomes" id="UP001556692"/>
    </source>
</evidence>
<feature type="compositionally biased region" description="Polar residues" evidence="1">
    <location>
        <begin position="229"/>
        <end position="239"/>
    </location>
</feature>